<accession>A0A6C2US43</accession>
<organism evidence="1 2">
    <name type="scientific">Pontiella sulfatireligans</name>
    <dbReference type="NCBI Taxonomy" id="2750658"/>
    <lineage>
        <taxon>Bacteria</taxon>
        <taxon>Pseudomonadati</taxon>
        <taxon>Kiritimatiellota</taxon>
        <taxon>Kiritimatiellia</taxon>
        <taxon>Kiritimatiellales</taxon>
        <taxon>Pontiellaceae</taxon>
        <taxon>Pontiella</taxon>
    </lineage>
</organism>
<dbReference type="AlphaFoldDB" id="A0A6C2US43"/>
<keyword evidence="2" id="KW-1185">Reference proteome</keyword>
<name>A0A6C2US43_9BACT</name>
<evidence type="ECO:0000313" key="2">
    <source>
        <dbReference type="Proteomes" id="UP000346198"/>
    </source>
</evidence>
<dbReference type="EMBL" id="CAAHFH010000003">
    <property type="protein sequence ID" value="VGO23160.1"/>
    <property type="molecule type" value="Genomic_DNA"/>
</dbReference>
<proteinExistence type="predicted"/>
<sequence length="62" mass="7328">MEDVVIYVYVVVHEQFRIMLSRALGFGREATNHPHPPTCLWAKCCSRQRRFSRLLLLLENLL</sequence>
<evidence type="ECO:0000313" key="1">
    <source>
        <dbReference type="EMBL" id="VGO23160.1"/>
    </source>
</evidence>
<dbReference type="Proteomes" id="UP000346198">
    <property type="component" value="Unassembled WGS sequence"/>
</dbReference>
<gene>
    <name evidence="1" type="ORF">SCARR_05265</name>
</gene>
<protein>
    <submittedName>
        <fullName evidence="1">Uncharacterized protein</fullName>
    </submittedName>
</protein>
<reference evidence="1 2" key="1">
    <citation type="submission" date="2019-04" db="EMBL/GenBank/DDBJ databases">
        <authorList>
            <person name="Van Vliet M D."/>
        </authorList>
    </citation>
    <scope>NUCLEOTIDE SEQUENCE [LARGE SCALE GENOMIC DNA]</scope>
    <source>
        <strain evidence="1 2">F21</strain>
    </source>
</reference>